<evidence type="ECO:0000256" key="1">
    <source>
        <dbReference type="ARBA" id="ARBA00001946"/>
    </source>
</evidence>
<dbReference type="GO" id="GO:0006097">
    <property type="term" value="P:glyoxylate cycle"/>
    <property type="evidence" value="ECO:0007669"/>
    <property type="project" value="InterPro"/>
</dbReference>
<dbReference type="GO" id="GO:0009436">
    <property type="term" value="P:glyoxylate catabolic process"/>
    <property type="evidence" value="ECO:0007669"/>
    <property type="project" value="TreeGrafter"/>
</dbReference>
<evidence type="ECO:0000256" key="2">
    <source>
        <dbReference type="ARBA" id="ARBA00022490"/>
    </source>
</evidence>
<reference evidence="7" key="1">
    <citation type="submission" date="2021-02" db="EMBL/GenBank/DDBJ databases">
        <authorList>
            <person name="Nowell W R."/>
        </authorList>
    </citation>
    <scope>NUCLEOTIDE SEQUENCE</scope>
</reference>
<keyword evidence="2" id="KW-0963">Cytoplasm</keyword>
<name>A0A8S3K1A1_9BILA</name>
<dbReference type="GO" id="GO:0005829">
    <property type="term" value="C:cytosol"/>
    <property type="evidence" value="ECO:0007669"/>
    <property type="project" value="TreeGrafter"/>
</dbReference>
<dbReference type="Proteomes" id="UP000676336">
    <property type="component" value="Unassembled WGS sequence"/>
</dbReference>
<dbReference type="EMBL" id="CAJOBI010360325">
    <property type="protein sequence ID" value="CAF5225871.1"/>
    <property type="molecule type" value="Genomic_DNA"/>
</dbReference>
<comment type="cofactor">
    <cofactor evidence="1">
        <name>Mg(2+)</name>
        <dbReference type="ChEBI" id="CHEBI:18420"/>
    </cofactor>
</comment>
<dbReference type="InterPro" id="IPR006253">
    <property type="entry name" value="Malate_synthG"/>
</dbReference>
<proteinExistence type="predicted"/>
<evidence type="ECO:0000256" key="4">
    <source>
        <dbReference type="ARBA" id="ARBA00022842"/>
    </source>
</evidence>
<dbReference type="InterPro" id="IPR011076">
    <property type="entry name" value="Malate_synth_sf"/>
</dbReference>
<dbReference type="GO" id="GO:0004474">
    <property type="term" value="F:malate synthase activity"/>
    <property type="evidence" value="ECO:0007669"/>
    <property type="project" value="InterPro"/>
</dbReference>
<evidence type="ECO:0000313" key="7">
    <source>
        <dbReference type="EMBL" id="CAF5225871.1"/>
    </source>
</evidence>
<feature type="domain" description="Malate synthase TIM barrel" evidence="6">
    <location>
        <begin position="59"/>
        <end position="164"/>
    </location>
</feature>
<dbReference type="AlphaFoldDB" id="A0A8S3K1A1"/>
<feature type="non-terminal residue" evidence="7">
    <location>
        <position position="1"/>
    </location>
</feature>
<dbReference type="SUPFAM" id="SSF51645">
    <property type="entry name" value="Malate synthase G"/>
    <property type="match status" value="1"/>
</dbReference>
<feature type="non-terminal residue" evidence="7">
    <location>
        <position position="164"/>
    </location>
</feature>
<keyword evidence="4" id="KW-0460">Magnesium</keyword>
<evidence type="ECO:0000256" key="5">
    <source>
        <dbReference type="ARBA" id="ARBA00023097"/>
    </source>
</evidence>
<comment type="caution">
    <text evidence="7">The sequence shown here is derived from an EMBL/GenBank/DDBJ whole genome shotgun (WGS) entry which is preliminary data.</text>
</comment>
<dbReference type="InterPro" id="IPR046363">
    <property type="entry name" value="MS_N_TIM-barrel_dom"/>
</dbReference>
<evidence type="ECO:0000259" key="6">
    <source>
        <dbReference type="Pfam" id="PF01274"/>
    </source>
</evidence>
<keyword evidence="5" id="KW-0558">Oxidation</keyword>
<evidence type="ECO:0000313" key="8">
    <source>
        <dbReference type="Proteomes" id="UP000676336"/>
    </source>
</evidence>
<dbReference type="PANTHER" id="PTHR42739">
    <property type="entry name" value="MALATE SYNTHASE G"/>
    <property type="match status" value="1"/>
</dbReference>
<protein>
    <recommendedName>
        <fullName evidence="6">Malate synthase TIM barrel domain-containing protein</fullName>
    </recommendedName>
</protein>
<gene>
    <name evidence="7" type="ORF">SMN809_LOCUS84517</name>
</gene>
<dbReference type="Pfam" id="PF01274">
    <property type="entry name" value="MS_TIM-barrel"/>
    <property type="match status" value="1"/>
</dbReference>
<keyword evidence="3" id="KW-0479">Metal-binding</keyword>
<sequence length="164" mass="18605">AVDADDKVELYRNWLGLMKGTLKAEFPKGKITITRKLNEDRIYISKTGAKIQLPGRSLLFIRHVGHLLYTDSILDKDSHEIPEGILDVVITTLIALHELNGKLTKGIKNSRNGSIYVVKPKQHGPEEVAFTSRLFSRVEDLFKLPRNTLKIGVMDEERRTTLNL</sequence>
<dbReference type="GO" id="GO:0000287">
    <property type="term" value="F:magnesium ion binding"/>
    <property type="evidence" value="ECO:0007669"/>
    <property type="project" value="TreeGrafter"/>
</dbReference>
<dbReference type="Gene3D" id="3.20.20.360">
    <property type="entry name" value="Malate synthase, domain 3"/>
    <property type="match status" value="1"/>
</dbReference>
<organism evidence="7 8">
    <name type="scientific">Rotaria magnacalcarata</name>
    <dbReference type="NCBI Taxonomy" id="392030"/>
    <lineage>
        <taxon>Eukaryota</taxon>
        <taxon>Metazoa</taxon>
        <taxon>Spiralia</taxon>
        <taxon>Gnathifera</taxon>
        <taxon>Rotifera</taxon>
        <taxon>Eurotatoria</taxon>
        <taxon>Bdelloidea</taxon>
        <taxon>Philodinida</taxon>
        <taxon>Philodinidae</taxon>
        <taxon>Rotaria</taxon>
    </lineage>
</organism>
<evidence type="ECO:0000256" key="3">
    <source>
        <dbReference type="ARBA" id="ARBA00022723"/>
    </source>
</evidence>
<dbReference type="InterPro" id="IPR001465">
    <property type="entry name" value="Malate_synthase_TIM"/>
</dbReference>
<dbReference type="PANTHER" id="PTHR42739:SF1">
    <property type="entry name" value="MALATE SYNTHASE G"/>
    <property type="match status" value="1"/>
</dbReference>
<accession>A0A8S3K1A1</accession>